<evidence type="ECO:0000256" key="1">
    <source>
        <dbReference type="SAM" id="MobiDB-lite"/>
    </source>
</evidence>
<feature type="compositionally biased region" description="Polar residues" evidence="1">
    <location>
        <begin position="41"/>
        <end position="61"/>
    </location>
</feature>
<evidence type="ECO:0000313" key="2">
    <source>
        <dbReference type="EMBL" id="KNZ46984.1"/>
    </source>
</evidence>
<name>A0A0L6UEL2_9BASI</name>
<gene>
    <name evidence="2" type="ORF">VP01_677g7</name>
</gene>
<feature type="compositionally biased region" description="Basic and acidic residues" evidence="1">
    <location>
        <begin position="62"/>
        <end position="71"/>
    </location>
</feature>
<dbReference type="AlphaFoldDB" id="A0A0L6UEL2"/>
<protein>
    <recommendedName>
        <fullName evidence="4">No apical meristem-associated C-terminal domain-containing protein</fullName>
    </recommendedName>
</protein>
<comment type="caution">
    <text evidence="2">The sequence shown here is derived from an EMBL/GenBank/DDBJ whole genome shotgun (WGS) entry which is preliminary data.</text>
</comment>
<evidence type="ECO:0008006" key="4">
    <source>
        <dbReference type="Google" id="ProtNLM"/>
    </source>
</evidence>
<sequence>MTRVELLSRVLSETKVTNGNWPSSTMNYVAAKAQANPHVSPAQSQGFSSESTTWKQPLGENSTKRKLNDDQYKQKMKLHKASIKESVMKLNNIQQSLVQISKGLSAISCF</sequence>
<feature type="region of interest" description="Disordered" evidence="1">
    <location>
        <begin position="34"/>
        <end position="71"/>
    </location>
</feature>
<reference evidence="2 3" key="1">
    <citation type="submission" date="2015-08" db="EMBL/GenBank/DDBJ databases">
        <title>Next Generation Sequencing and Analysis of the Genome of Puccinia sorghi L Schw, the Causal Agent of Maize Common Rust.</title>
        <authorList>
            <person name="Rochi L."/>
            <person name="Burguener G."/>
            <person name="Darino M."/>
            <person name="Turjanski A."/>
            <person name="Kreff E."/>
            <person name="Dieguez M.J."/>
            <person name="Sacco F."/>
        </authorList>
    </citation>
    <scope>NUCLEOTIDE SEQUENCE [LARGE SCALE GENOMIC DNA]</scope>
    <source>
        <strain evidence="2 3">RO10H11247</strain>
    </source>
</reference>
<evidence type="ECO:0000313" key="3">
    <source>
        <dbReference type="Proteomes" id="UP000037035"/>
    </source>
</evidence>
<dbReference type="VEuPathDB" id="FungiDB:VP01_677g7"/>
<keyword evidence="3" id="KW-1185">Reference proteome</keyword>
<organism evidence="2 3">
    <name type="scientific">Puccinia sorghi</name>
    <dbReference type="NCBI Taxonomy" id="27349"/>
    <lineage>
        <taxon>Eukaryota</taxon>
        <taxon>Fungi</taxon>
        <taxon>Dikarya</taxon>
        <taxon>Basidiomycota</taxon>
        <taxon>Pucciniomycotina</taxon>
        <taxon>Pucciniomycetes</taxon>
        <taxon>Pucciniales</taxon>
        <taxon>Pucciniaceae</taxon>
        <taxon>Puccinia</taxon>
    </lineage>
</organism>
<proteinExistence type="predicted"/>
<dbReference type="EMBL" id="LAVV01012139">
    <property type="protein sequence ID" value="KNZ46984.1"/>
    <property type="molecule type" value="Genomic_DNA"/>
</dbReference>
<dbReference type="Proteomes" id="UP000037035">
    <property type="component" value="Unassembled WGS sequence"/>
</dbReference>
<accession>A0A0L6UEL2</accession>